<dbReference type="AlphaFoldDB" id="A0A8J7MNP2"/>
<evidence type="ECO:0000256" key="1">
    <source>
        <dbReference type="SAM" id="Phobius"/>
    </source>
</evidence>
<keyword evidence="1" id="KW-1133">Transmembrane helix</keyword>
<evidence type="ECO:0000313" key="4">
    <source>
        <dbReference type="Proteomes" id="UP000619033"/>
    </source>
</evidence>
<dbReference type="Proteomes" id="UP000619033">
    <property type="component" value="Unassembled WGS sequence"/>
</dbReference>
<evidence type="ECO:0000313" key="3">
    <source>
        <dbReference type="EMBL" id="MBL4927161.1"/>
    </source>
</evidence>
<feature type="domain" description="TadE-like" evidence="2">
    <location>
        <begin position="18"/>
        <end position="60"/>
    </location>
</feature>
<keyword evidence="4" id="KW-1185">Reference proteome</keyword>
<dbReference type="EMBL" id="JAESVP010000002">
    <property type="protein sequence ID" value="MBL4927161.1"/>
    <property type="molecule type" value="Genomic_DNA"/>
</dbReference>
<feature type="transmembrane region" description="Helical" evidence="1">
    <location>
        <begin position="24"/>
        <end position="46"/>
    </location>
</feature>
<gene>
    <name evidence="3" type="ORF">JI744_03490</name>
</gene>
<accession>A0A8J7MNP2</accession>
<comment type="caution">
    <text evidence="3">The sequence shown here is derived from an EMBL/GenBank/DDBJ whole genome shotgun (WGS) entry which is preliminary data.</text>
</comment>
<proteinExistence type="predicted"/>
<keyword evidence="1" id="KW-0472">Membrane</keyword>
<dbReference type="InterPro" id="IPR012495">
    <property type="entry name" value="TadE-like_dom"/>
</dbReference>
<reference evidence="3" key="1">
    <citation type="submission" date="2021-01" db="EMBL/GenBank/DDBJ databases">
        <title>Genome seq and assembly of Tabrizicola sp. KVB23.</title>
        <authorList>
            <person name="Chhetri G."/>
        </authorList>
    </citation>
    <scope>NUCLEOTIDE SEQUENCE</scope>
    <source>
        <strain evidence="3">KVB23</strain>
    </source>
</reference>
<dbReference type="Pfam" id="PF07811">
    <property type="entry name" value="TadE"/>
    <property type="match status" value="1"/>
</dbReference>
<keyword evidence="1" id="KW-0812">Transmembrane</keyword>
<dbReference type="RefSeq" id="WP_202658314.1">
    <property type="nucleotide sequence ID" value="NZ_JAESVP010000002.1"/>
</dbReference>
<sequence length="178" mass="19537">MIWAIGKRLRAFRNSQNGTASLEFALSAPIILLVFASAFESGLLMLRSIMLDQAVDRTVRELRLGHYLAPTAELLKTEICSRGVILLDCQKNISIEMTRISTTTWSFPTADAACVDREEDVNPVTALQIGQQNDVMLVRICVIQDAILPAYGLAPYLELDGKGGYALISNTAYVTEPS</sequence>
<protein>
    <submittedName>
        <fullName evidence="3">Pilus assembly protein</fullName>
    </submittedName>
</protein>
<evidence type="ECO:0000259" key="2">
    <source>
        <dbReference type="Pfam" id="PF07811"/>
    </source>
</evidence>
<name>A0A8J7MNP2_9RHOB</name>
<organism evidence="3 4">
    <name type="scientific">Fuscibacter oryzae</name>
    <dbReference type="NCBI Taxonomy" id="2803939"/>
    <lineage>
        <taxon>Bacteria</taxon>
        <taxon>Pseudomonadati</taxon>
        <taxon>Pseudomonadota</taxon>
        <taxon>Alphaproteobacteria</taxon>
        <taxon>Rhodobacterales</taxon>
        <taxon>Paracoccaceae</taxon>
        <taxon>Fuscibacter</taxon>
    </lineage>
</organism>